<dbReference type="STRING" id="1121429.SAMN02745133_00137"/>
<keyword evidence="5 6" id="KW-0472">Membrane</keyword>
<comment type="similarity">
    <text evidence="6">Belongs to the TVP38/TMEM64 family.</text>
</comment>
<keyword evidence="10" id="KW-1185">Reference proteome</keyword>
<feature type="transmembrane region" description="Helical" evidence="6">
    <location>
        <begin position="94"/>
        <end position="116"/>
    </location>
</feature>
<dbReference type="OrthoDB" id="9812980at2"/>
<evidence type="ECO:0000256" key="2">
    <source>
        <dbReference type="ARBA" id="ARBA00022475"/>
    </source>
</evidence>
<evidence type="ECO:0000256" key="5">
    <source>
        <dbReference type="ARBA" id="ARBA00023136"/>
    </source>
</evidence>
<sequence>MIKSKKILFIMICIIVASILFYAWDIHLHPVWDSQHFTSPEHLAEYLRSFGAMTVVVSLLLMVLQTLFTPLPLFLLAGANGFIFGFWYGTLITLTGSIIGSSIAFYLARGFGRGLVSRCLKQTYMARVDQMSCHEGPWMVFMARLIPVIPSSIISYVAGLSKMTFRGFFIATAVGKLPEIIIYTALGHSFIVAEGMATKVTLLLILLTLLAWPFISRRLKKTPGNEVNGKYNKNNPPHKIPPGN</sequence>
<keyword evidence="3 6" id="KW-0812">Transmembrane</keyword>
<dbReference type="RefSeq" id="WP_073234127.1">
    <property type="nucleotide sequence ID" value="NZ_FQUY01000001.1"/>
</dbReference>
<dbReference type="InterPro" id="IPR032816">
    <property type="entry name" value="VTT_dom"/>
</dbReference>
<evidence type="ECO:0000313" key="10">
    <source>
        <dbReference type="Proteomes" id="UP000184148"/>
    </source>
</evidence>
<name>A0A1M4SIY3_9FIRM</name>
<protein>
    <recommendedName>
        <fullName evidence="6">TVP38/TMEM64 family membrane protein</fullName>
    </recommendedName>
</protein>
<evidence type="ECO:0000256" key="7">
    <source>
        <dbReference type="SAM" id="MobiDB-lite"/>
    </source>
</evidence>
<feature type="transmembrane region" description="Helical" evidence="6">
    <location>
        <begin position="137"/>
        <end position="158"/>
    </location>
</feature>
<evidence type="ECO:0000256" key="6">
    <source>
        <dbReference type="RuleBase" id="RU366058"/>
    </source>
</evidence>
<proteinExistence type="inferred from homology"/>
<keyword evidence="4 6" id="KW-1133">Transmembrane helix</keyword>
<organism evidence="9 10">
    <name type="scientific">Desulforamulus putei DSM 12395</name>
    <dbReference type="NCBI Taxonomy" id="1121429"/>
    <lineage>
        <taxon>Bacteria</taxon>
        <taxon>Bacillati</taxon>
        <taxon>Bacillota</taxon>
        <taxon>Clostridia</taxon>
        <taxon>Eubacteriales</taxon>
        <taxon>Peptococcaceae</taxon>
        <taxon>Desulforamulus</taxon>
    </lineage>
</organism>
<keyword evidence="2 6" id="KW-1003">Cell membrane</keyword>
<feature type="transmembrane region" description="Helical" evidence="6">
    <location>
        <begin position="7"/>
        <end position="26"/>
    </location>
</feature>
<dbReference type="Pfam" id="PF09335">
    <property type="entry name" value="VTT_dom"/>
    <property type="match status" value="1"/>
</dbReference>
<feature type="transmembrane region" description="Helical" evidence="6">
    <location>
        <begin position="196"/>
        <end position="215"/>
    </location>
</feature>
<accession>A0A1M4SIY3</accession>
<dbReference type="Proteomes" id="UP000184148">
    <property type="component" value="Unassembled WGS sequence"/>
</dbReference>
<dbReference type="EMBL" id="FQUY01000001">
    <property type="protein sequence ID" value="SHE32139.1"/>
    <property type="molecule type" value="Genomic_DNA"/>
</dbReference>
<dbReference type="GO" id="GO:0005886">
    <property type="term" value="C:plasma membrane"/>
    <property type="evidence" value="ECO:0007669"/>
    <property type="project" value="UniProtKB-SubCell"/>
</dbReference>
<dbReference type="PANTHER" id="PTHR12677:SF59">
    <property type="entry name" value="GOLGI APPARATUS MEMBRANE PROTEIN TVP38-RELATED"/>
    <property type="match status" value="1"/>
</dbReference>
<feature type="domain" description="VTT" evidence="8">
    <location>
        <begin position="72"/>
        <end position="188"/>
    </location>
</feature>
<comment type="subcellular location">
    <subcellularLocation>
        <location evidence="1 6">Cell membrane</location>
        <topology evidence="1 6">Multi-pass membrane protein</topology>
    </subcellularLocation>
</comment>
<reference evidence="10" key="1">
    <citation type="submission" date="2016-11" db="EMBL/GenBank/DDBJ databases">
        <authorList>
            <person name="Varghese N."/>
            <person name="Submissions S."/>
        </authorList>
    </citation>
    <scope>NUCLEOTIDE SEQUENCE [LARGE SCALE GENOMIC DNA]</scope>
    <source>
        <strain evidence="10">DSM 12395</strain>
    </source>
</reference>
<evidence type="ECO:0000256" key="4">
    <source>
        <dbReference type="ARBA" id="ARBA00022989"/>
    </source>
</evidence>
<evidence type="ECO:0000256" key="3">
    <source>
        <dbReference type="ARBA" id="ARBA00022692"/>
    </source>
</evidence>
<comment type="caution">
    <text evidence="6">Lacks conserved residue(s) required for the propagation of feature annotation.</text>
</comment>
<dbReference type="AlphaFoldDB" id="A0A1M4SIY3"/>
<dbReference type="PANTHER" id="PTHR12677">
    <property type="entry name" value="GOLGI APPARATUS MEMBRANE PROTEIN TVP38-RELATED"/>
    <property type="match status" value="1"/>
</dbReference>
<evidence type="ECO:0000256" key="1">
    <source>
        <dbReference type="ARBA" id="ARBA00004651"/>
    </source>
</evidence>
<feature type="region of interest" description="Disordered" evidence="7">
    <location>
        <begin position="225"/>
        <end position="244"/>
    </location>
</feature>
<dbReference type="InterPro" id="IPR015414">
    <property type="entry name" value="TMEM64"/>
</dbReference>
<gene>
    <name evidence="9" type="ORF">SAMN02745133_00137</name>
</gene>
<evidence type="ECO:0000259" key="8">
    <source>
        <dbReference type="Pfam" id="PF09335"/>
    </source>
</evidence>
<evidence type="ECO:0000313" key="9">
    <source>
        <dbReference type="EMBL" id="SHE32139.1"/>
    </source>
</evidence>